<protein>
    <submittedName>
        <fullName evidence="3">Uncharacterized protein</fullName>
    </submittedName>
</protein>
<feature type="transmembrane region" description="Helical" evidence="2">
    <location>
        <begin position="839"/>
        <end position="866"/>
    </location>
</feature>
<dbReference type="AlphaFoldDB" id="A0A1Q8RWZ2"/>
<proteinExistence type="predicted"/>
<sequence>MNYKISEEDVMERPQTFLMVYSVFSVAREIRDHLYPKPDLSSRTITRQDLGSWGQALDAIVTPDTVDAIGNDPKLRRTLISMVDFSVDLSDALAARYETLQLGETRKALQTYKEKLRRSLEGLDDNEARGFQDDEDDEPSTVEKRQLPGIGGFFGAGSGAPNPSGAPPGGGAGNPLTGLLPGGGAPGAGAGGETMSPGVLSGLIAPLTDGLKNIGNQLVANLDGPAMFLGIGVGAGAAQGLNLSTQEKVMQVASKVAADNNMQATGLNPAIQNVGIGLTSTLLSSVNFSDVGGNSISGQLQPIAMSLATGLGNGTVSGLKLKTTANLEPVNDSSIPNVVGTFGFGLTKTIVSNVDFNALLKDQNSNGNTNFSQMIMKILPAAASGFGKGLGQGATVGLGLQPDSDVPMQQMPDGQIDFGGISQTFAKGLTSSFLQNGTANELINKVGGSMKTQSDGGVIPSTIKFNGQSIEVARVAQGFARGLLQGAGDAIQGMGGVESLFNGNATMPGGALPDSRVQFDDSLGGAASGFGSGIGGQGVLVIYGLAKNPRGNPEAAGAAAPAAVAGAPKTSRRELGLVPRQDPPPIVSVNTTDGFNLSVVINAQTVSMAAQAGLNALTCQGVGGLGLIGLGLIRSKTIALDFNSKNDNVTRIIKQVIPTGEIKLANEGNTYALDGQVIRDSLSGSILGATNGIEVNGMKLPAFIAFLVIHILFGIVAFINVLPFAIGLEHLRNIMIRINAPQVLPNAHKWNNIMWLFVVAPSVVVVFVFGVAAVGKSSHFRTAHGIVSLFTTLVGLAAVLMHLAIKARAPPQLPNSRSSPAPPAPLLGLSNIRVLLNQLFLILAFVSVVTGFADLSAVALCFTQIIPFDIALVIGFGLSTVFVLGSSISGLDISLTIRDFLRHRKASKGGSSAGSSGLRGKVSPPPKLPPVKMREKDDFA</sequence>
<evidence type="ECO:0000256" key="1">
    <source>
        <dbReference type="SAM" id="MobiDB-lite"/>
    </source>
</evidence>
<keyword evidence="2" id="KW-0812">Transmembrane</keyword>
<name>A0A1Q8RWZ2_9PEZI</name>
<evidence type="ECO:0000256" key="2">
    <source>
        <dbReference type="SAM" id="Phobius"/>
    </source>
</evidence>
<feature type="compositionally biased region" description="Gly residues" evidence="1">
    <location>
        <begin position="149"/>
        <end position="158"/>
    </location>
</feature>
<keyword evidence="2" id="KW-1133">Transmembrane helix</keyword>
<gene>
    <name evidence="3" type="ORF">CCHL11_06045</name>
</gene>
<feature type="transmembrane region" description="Helical" evidence="2">
    <location>
        <begin position="786"/>
        <end position="805"/>
    </location>
</feature>
<accession>A0A1Q8RWZ2</accession>
<reference evidence="3 4" key="1">
    <citation type="submission" date="2016-11" db="EMBL/GenBank/DDBJ databases">
        <title>Draft Genome Assembly of Colletotrichum chlorophyti a pathogen of herbaceous plants.</title>
        <authorList>
            <person name="Gan P."/>
            <person name="Narusaka M."/>
            <person name="Tsushima A."/>
            <person name="Narusaka Y."/>
            <person name="Takano Y."/>
            <person name="Shirasu K."/>
        </authorList>
    </citation>
    <scope>NUCLEOTIDE SEQUENCE [LARGE SCALE GENOMIC DNA]</scope>
    <source>
        <strain evidence="3 4">NTL11</strain>
    </source>
</reference>
<organism evidence="3 4">
    <name type="scientific">Colletotrichum chlorophyti</name>
    <dbReference type="NCBI Taxonomy" id="708187"/>
    <lineage>
        <taxon>Eukaryota</taxon>
        <taxon>Fungi</taxon>
        <taxon>Dikarya</taxon>
        <taxon>Ascomycota</taxon>
        <taxon>Pezizomycotina</taxon>
        <taxon>Sordariomycetes</taxon>
        <taxon>Hypocreomycetidae</taxon>
        <taxon>Glomerellales</taxon>
        <taxon>Glomerellaceae</taxon>
        <taxon>Colletotrichum</taxon>
    </lineage>
</organism>
<keyword evidence="2" id="KW-0472">Membrane</keyword>
<feature type="transmembrane region" description="Helical" evidence="2">
    <location>
        <begin position="703"/>
        <end position="728"/>
    </location>
</feature>
<feature type="transmembrane region" description="Helical" evidence="2">
    <location>
        <begin position="872"/>
        <end position="895"/>
    </location>
</feature>
<feature type="transmembrane region" description="Helical" evidence="2">
    <location>
        <begin position="753"/>
        <end position="774"/>
    </location>
</feature>
<keyword evidence="4" id="KW-1185">Reference proteome</keyword>
<feature type="compositionally biased region" description="Gly residues" evidence="1">
    <location>
        <begin position="180"/>
        <end position="192"/>
    </location>
</feature>
<feature type="region of interest" description="Disordered" evidence="1">
    <location>
        <begin position="120"/>
        <end position="193"/>
    </location>
</feature>
<feature type="compositionally biased region" description="Basic and acidic residues" evidence="1">
    <location>
        <begin position="120"/>
        <end position="132"/>
    </location>
</feature>
<dbReference type="OrthoDB" id="5148443at2759"/>
<evidence type="ECO:0000313" key="3">
    <source>
        <dbReference type="EMBL" id="OLN89059.1"/>
    </source>
</evidence>
<evidence type="ECO:0000313" key="4">
    <source>
        <dbReference type="Proteomes" id="UP000186583"/>
    </source>
</evidence>
<dbReference type="Proteomes" id="UP000186583">
    <property type="component" value="Unassembled WGS sequence"/>
</dbReference>
<dbReference type="EMBL" id="MPGH01000084">
    <property type="protein sequence ID" value="OLN89059.1"/>
    <property type="molecule type" value="Genomic_DNA"/>
</dbReference>
<feature type="region of interest" description="Disordered" evidence="1">
    <location>
        <begin position="907"/>
        <end position="940"/>
    </location>
</feature>
<comment type="caution">
    <text evidence="3">The sequence shown here is derived from an EMBL/GenBank/DDBJ whole genome shotgun (WGS) entry which is preliminary data.</text>
</comment>